<dbReference type="InterPro" id="IPR036286">
    <property type="entry name" value="LexA/Signal_pep-like_sf"/>
</dbReference>
<evidence type="ECO:0000313" key="12">
    <source>
        <dbReference type="Proteomes" id="UP000319986"/>
    </source>
</evidence>
<feature type="transmembrane region" description="Helical" evidence="8">
    <location>
        <begin position="77"/>
        <end position="99"/>
    </location>
</feature>
<dbReference type="InterPro" id="IPR019533">
    <property type="entry name" value="Peptidase_S26"/>
</dbReference>
<feature type="region of interest" description="Disordered" evidence="9">
    <location>
        <begin position="28"/>
        <end position="66"/>
    </location>
</feature>
<dbReference type="CDD" id="cd06530">
    <property type="entry name" value="S26_SPase_I"/>
    <property type="match status" value="1"/>
</dbReference>
<evidence type="ECO:0000256" key="3">
    <source>
        <dbReference type="ARBA" id="ARBA00009370"/>
    </source>
</evidence>
<dbReference type="PROSITE" id="PS00501">
    <property type="entry name" value="SPASE_I_1"/>
    <property type="match status" value="1"/>
</dbReference>
<dbReference type="Pfam" id="PF10502">
    <property type="entry name" value="Peptidase_S26"/>
    <property type="match status" value="1"/>
</dbReference>
<dbReference type="GO" id="GO:0005886">
    <property type="term" value="C:plasma membrane"/>
    <property type="evidence" value="ECO:0007669"/>
    <property type="project" value="UniProtKB-SubCell"/>
</dbReference>
<evidence type="ECO:0000259" key="10">
    <source>
        <dbReference type="Pfam" id="PF10502"/>
    </source>
</evidence>
<feature type="domain" description="Peptidase S26" evidence="10">
    <location>
        <begin position="81"/>
        <end position="290"/>
    </location>
</feature>
<evidence type="ECO:0000256" key="5">
    <source>
        <dbReference type="ARBA" id="ARBA00022670"/>
    </source>
</evidence>
<dbReference type="GO" id="GO:0006465">
    <property type="term" value="P:signal peptide processing"/>
    <property type="evidence" value="ECO:0007669"/>
    <property type="project" value="InterPro"/>
</dbReference>
<proteinExistence type="inferred from homology"/>
<dbReference type="InterPro" id="IPR000223">
    <property type="entry name" value="Pept_S26A_signal_pept_1"/>
</dbReference>
<evidence type="ECO:0000313" key="11">
    <source>
        <dbReference type="EMBL" id="GEC86551.1"/>
    </source>
</evidence>
<dbReference type="EMBL" id="BJNT01000014">
    <property type="protein sequence ID" value="GEC86551.1"/>
    <property type="molecule type" value="Genomic_DNA"/>
</dbReference>
<comment type="catalytic activity">
    <reaction evidence="1 8">
        <text>Cleavage of hydrophobic, N-terminal signal or leader sequences from secreted and periplasmic proteins.</text>
        <dbReference type="EC" id="3.4.21.89"/>
    </reaction>
</comment>
<dbReference type="Proteomes" id="UP000319986">
    <property type="component" value="Unassembled WGS sequence"/>
</dbReference>
<comment type="subcellular location">
    <subcellularLocation>
        <location evidence="2">Cell membrane</location>
        <topology evidence="2">Single-pass type II membrane protein</topology>
    </subcellularLocation>
    <subcellularLocation>
        <location evidence="8">Membrane</location>
        <topology evidence="8">Single-pass type II membrane protein</topology>
    </subcellularLocation>
</comment>
<comment type="similarity">
    <text evidence="3 8">Belongs to the peptidase S26 family.</text>
</comment>
<dbReference type="PRINTS" id="PR00727">
    <property type="entry name" value="LEADERPTASE"/>
</dbReference>
<accession>A0A4Y4C0G6</accession>
<dbReference type="EC" id="3.4.21.89" evidence="4 8"/>
<evidence type="ECO:0000256" key="4">
    <source>
        <dbReference type="ARBA" id="ARBA00013208"/>
    </source>
</evidence>
<feature type="active site" evidence="7">
    <location>
        <position position="109"/>
    </location>
</feature>
<keyword evidence="5 8" id="KW-0645">Protease</keyword>
<dbReference type="AlphaFoldDB" id="A0A4Y4C0G6"/>
<evidence type="ECO:0000256" key="6">
    <source>
        <dbReference type="ARBA" id="ARBA00022801"/>
    </source>
</evidence>
<evidence type="ECO:0000256" key="2">
    <source>
        <dbReference type="ARBA" id="ARBA00004401"/>
    </source>
</evidence>
<dbReference type="PROSITE" id="PS00761">
    <property type="entry name" value="SPASE_I_3"/>
    <property type="match status" value="1"/>
</dbReference>
<name>A0A4Y4C0G6_9CORY</name>
<evidence type="ECO:0000256" key="1">
    <source>
        <dbReference type="ARBA" id="ARBA00000677"/>
    </source>
</evidence>
<keyword evidence="8" id="KW-1133">Transmembrane helix</keyword>
<dbReference type="PANTHER" id="PTHR43390:SF1">
    <property type="entry name" value="CHLOROPLAST PROCESSING PEPTIDASE"/>
    <property type="match status" value="1"/>
</dbReference>
<dbReference type="GO" id="GO:0009003">
    <property type="term" value="F:signal peptidase activity"/>
    <property type="evidence" value="ECO:0007669"/>
    <property type="project" value="UniProtKB-EC"/>
</dbReference>
<dbReference type="PANTHER" id="PTHR43390">
    <property type="entry name" value="SIGNAL PEPTIDASE I"/>
    <property type="match status" value="1"/>
</dbReference>
<dbReference type="InterPro" id="IPR019756">
    <property type="entry name" value="Pept_S26A_signal_pept_1_Ser-AS"/>
</dbReference>
<dbReference type="Gene3D" id="2.10.109.10">
    <property type="entry name" value="Umud Fragment, subunit A"/>
    <property type="match status" value="1"/>
</dbReference>
<feature type="compositionally biased region" description="Basic and acidic residues" evidence="9">
    <location>
        <begin position="52"/>
        <end position="66"/>
    </location>
</feature>
<reference evidence="11 12" key="1">
    <citation type="submission" date="2019-06" db="EMBL/GenBank/DDBJ databases">
        <title>Whole genome shotgun sequence of Corynebacterium variabile NBRC 15286.</title>
        <authorList>
            <person name="Hosoyama A."/>
            <person name="Uohara A."/>
            <person name="Ohji S."/>
            <person name="Ichikawa N."/>
        </authorList>
    </citation>
    <scope>NUCLEOTIDE SEQUENCE [LARGE SCALE GENOMIC DNA]</scope>
    <source>
        <strain evidence="11 12">NBRC 15286</strain>
    </source>
</reference>
<evidence type="ECO:0000256" key="7">
    <source>
        <dbReference type="PIRSR" id="PIRSR600223-1"/>
    </source>
</evidence>
<protein>
    <recommendedName>
        <fullName evidence="4 8">Signal peptidase I</fullName>
        <ecNumber evidence="4 8">3.4.21.89</ecNumber>
    </recommendedName>
</protein>
<gene>
    <name evidence="11" type="ORF">CVA01_18650</name>
</gene>
<evidence type="ECO:0000256" key="8">
    <source>
        <dbReference type="RuleBase" id="RU362042"/>
    </source>
</evidence>
<keyword evidence="6 8" id="KW-0378">Hydrolase</keyword>
<comment type="caution">
    <text evidence="11">The sequence shown here is derived from an EMBL/GenBank/DDBJ whole genome shotgun (WGS) entry which is preliminary data.</text>
</comment>
<dbReference type="InterPro" id="IPR019758">
    <property type="entry name" value="Pept_S26A_signal_pept_1_CS"/>
</dbReference>
<keyword evidence="8" id="KW-0472">Membrane</keyword>
<feature type="active site" evidence="7">
    <location>
        <position position="188"/>
    </location>
</feature>
<dbReference type="NCBIfam" id="TIGR02227">
    <property type="entry name" value="sigpep_I_bact"/>
    <property type="match status" value="1"/>
</dbReference>
<dbReference type="GO" id="GO:0004252">
    <property type="term" value="F:serine-type endopeptidase activity"/>
    <property type="evidence" value="ECO:0007669"/>
    <property type="project" value="InterPro"/>
</dbReference>
<sequence length="305" mass="32829">MGTRRASVAFRGLTESADIVIPVTHASNSLPGSAGDSGDPETAADAATARPLTEREKVAARRRAEEERRGKKRTYPWWVEFPIILVVALALLALFNTFVGRLYQIPSESMEPTLHGCEGCTGDRIFVNKLAYRFGGDPEPGDVVVFAGPDSWNDKYVSQRSDNSVTRGIQTGLSYIGILAPDENTLVKRVIATGGQTVRCLEGDPGIMVDGKEVDSSYVKDPAAYPVDPVTGSDVCGGAYFGPVTVPDGNLWMMGDNRTNSGDSRYHLGDELQGTVPVDNVVGRVEAKVWPLSRLGGVDDPDIQK</sequence>
<evidence type="ECO:0000256" key="9">
    <source>
        <dbReference type="SAM" id="MobiDB-lite"/>
    </source>
</evidence>
<keyword evidence="8" id="KW-0812">Transmembrane</keyword>
<organism evidence="11 12">
    <name type="scientific">Corynebacterium variabile</name>
    <dbReference type="NCBI Taxonomy" id="1727"/>
    <lineage>
        <taxon>Bacteria</taxon>
        <taxon>Bacillati</taxon>
        <taxon>Actinomycetota</taxon>
        <taxon>Actinomycetes</taxon>
        <taxon>Mycobacteriales</taxon>
        <taxon>Corynebacteriaceae</taxon>
        <taxon>Corynebacterium</taxon>
    </lineage>
</organism>
<dbReference type="SUPFAM" id="SSF51306">
    <property type="entry name" value="LexA/Signal peptidase"/>
    <property type="match status" value="1"/>
</dbReference>